<protein>
    <submittedName>
        <fullName evidence="7">Uncharacterized protein</fullName>
    </submittedName>
</protein>
<dbReference type="EMBL" id="HBHK01006976">
    <property type="protein sequence ID" value="CAD9673275.1"/>
    <property type="molecule type" value="Transcribed_RNA"/>
</dbReference>
<feature type="transmembrane region" description="Helical" evidence="6">
    <location>
        <begin position="255"/>
        <end position="278"/>
    </location>
</feature>
<evidence type="ECO:0000256" key="1">
    <source>
        <dbReference type="ARBA" id="ARBA00004141"/>
    </source>
</evidence>
<dbReference type="Pfam" id="PF01758">
    <property type="entry name" value="SBF"/>
    <property type="match status" value="1"/>
</dbReference>
<dbReference type="AlphaFoldDB" id="A0A7S2RJW8"/>
<evidence type="ECO:0000313" key="7">
    <source>
        <dbReference type="EMBL" id="CAD9673275.1"/>
    </source>
</evidence>
<feature type="transmembrane region" description="Helical" evidence="6">
    <location>
        <begin position="37"/>
        <end position="56"/>
    </location>
</feature>
<name>A0A7S2RJW8_9STRA</name>
<dbReference type="InterPro" id="IPR004710">
    <property type="entry name" value="Bilac:Na_transpt"/>
</dbReference>
<reference evidence="7" key="1">
    <citation type="submission" date="2021-01" db="EMBL/GenBank/DDBJ databases">
        <authorList>
            <person name="Corre E."/>
            <person name="Pelletier E."/>
            <person name="Niang G."/>
            <person name="Scheremetjew M."/>
            <person name="Finn R."/>
            <person name="Kale V."/>
            <person name="Holt S."/>
            <person name="Cochrane G."/>
            <person name="Meng A."/>
            <person name="Brown T."/>
            <person name="Cohen L."/>
        </authorList>
    </citation>
    <scope>NUCLEOTIDE SEQUENCE</scope>
    <source>
        <strain evidence="7">NY070348D</strain>
    </source>
</reference>
<feature type="transmembrane region" description="Helical" evidence="6">
    <location>
        <begin position="162"/>
        <end position="180"/>
    </location>
</feature>
<accession>A0A7S2RJW8</accession>
<evidence type="ECO:0000256" key="2">
    <source>
        <dbReference type="ARBA" id="ARBA00006528"/>
    </source>
</evidence>
<keyword evidence="4 6" id="KW-1133">Transmembrane helix</keyword>
<feature type="transmembrane region" description="Helical" evidence="6">
    <location>
        <begin position="222"/>
        <end position="248"/>
    </location>
</feature>
<comment type="similarity">
    <text evidence="2">Belongs to the bile acid:sodium symporter (BASS) (TC 2.A.28) family.</text>
</comment>
<gene>
    <name evidence="7" type="ORF">QSP1433_LOCUS4256</name>
</gene>
<feature type="transmembrane region" description="Helical" evidence="6">
    <location>
        <begin position="290"/>
        <end position="310"/>
    </location>
</feature>
<keyword evidence="5 6" id="KW-0472">Membrane</keyword>
<comment type="subcellular location">
    <subcellularLocation>
        <location evidence="1">Membrane</location>
        <topology evidence="1">Multi-pass membrane protein</topology>
    </subcellularLocation>
</comment>
<dbReference type="PANTHER" id="PTHR10361:SF28">
    <property type="entry name" value="P3 PROTEIN-RELATED"/>
    <property type="match status" value="1"/>
</dbReference>
<evidence type="ECO:0000256" key="3">
    <source>
        <dbReference type="ARBA" id="ARBA00022692"/>
    </source>
</evidence>
<evidence type="ECO:0000256" key="4">
    <source>
        <dbReference type="ARBA" id="ARBA00022989"/>
    </source>
</evidence>
<dbReference type="InterPro" id="IPR002657">
    <property type="entry name" value="BilAc:Na_symport/Acr3"/>
</dbReference>
<sequence length="360" mass="38482">MEDASLMVRVLGNASFGNMSNVETDDSSLLSSHAAEVFDMLVLYIFMAGITSTLELETLRDRIKSPKGLIVGTLAQYAFLPPIGYGVSLLFELSVPQTVGLVAICCCPGGSGSNILCRMFKADVALSIALTGLSSFLAFALLPLNLNLYLQGTSGDFELDPWGLSKFTLVIVSGTLTGLLVKKYSSILFLKFTQRIASVCIVYLLIHSIALNATSTTPFWTLPVGVIVAVCTPVVCGHIFGFGVSVLWKLEKSSAAAVALEVSVQNKFLALGLVGVIFNDVDDANIAKGVPLLYGGFAALFNVCMLSIYWKLGYTEMPDGSPFYAPLYNLMLTDNANHEAKVAQSPVDTTPKVTEQTNVG</sequence>
<keyword evidence="3 6" id="KW-0812">Transmembrane</keyword>
<dbReference type="GO" id="GO:0016020">
    <property type="term" value="C:membrane"/>
    <property type="evidence" value="ECO:0007669"/>
    <property type="project" value="UniProtKB-SubCell"/>
</dbReference>
<organism evidence="7">
    <name type="scientific">Mucochytrium quahogii</name>
    <dbReference type="NCBI Taxonomy" id="96639"/>
    <lineage>
        <taxon>Eukaryota</taxon>
        <taxon>Sar</taxon>
        <taxon>Stramenopiles</taxon>
        <taxon>Bigyra</taxon>
        <taxon>Labyrinthulomycetes</taxon>
        <taxon>Thraustochytrida</taxon>
        <taxon>Thraustochytriidae</taxon>
        <taxon>Mucochytrium</taxon>
    </lineage>
</organism>
<feature type="transmembrane region" description="Helical" evidence="6">
    <location>
        <begin position="97"/>
        <end position="117"/>
    </location>
</feature>
<dbReference type="PANTHER" id="PTHR10361">
    <property type="entry name" value="SODIUM-BILE ACID COTRANSPORTER"/>
    <property type="match status" value="1"/>
</dbReference>
<evidence type="ECO:0000256" key="6">
    <source>
        <dbReference type="SAM" id="Phobius"/>
    </source>
</evidence>
<dbReference type="InterPro" id="IPR038770">
    <property type="entry name" value="Na+/solute_symporter_sf"/>
</dbReference>
<evidence type="ECO:0000256" key="5">
    <source>
        <dbReference type="ARBA" id="ARBA00023136"/>
    </source>
</evidence>
<proteinExistence type="inferred from homology"/>
<feature type="transmembrane region" description="Helical" evidence="6">
    <location>
        <begin position="124"/>
        <end position="142"/>
    </location>
</feature>
<feature type="transmembrane region" description="Helical" evidence="6">
    <location>
        <begin position="68"/>
        <end position="91"/>
    </location>
</feature>
<dbReference type="Gene3D" id="1.20.1530.20">
    <property type="match status" value="1"/>
</dbReference>